<sequence length="232" mass="25694">MIMSRIASRRGVTNRARVRCACRPHVQTDQGSPLLTLDAAPRASVTRPQGRRAVRGRARRFTQPQTTSSRSSRRSTVVPQRPSRSSRNSPRRRARQYPLISDADERAALAERTAAHAKRACATRALRGPLSRHAFTAVRSELGRVLPPPHGTLPLGKSPLSAAPMCPIRHPVEYYPDRPSRPVVIPVPTYPYRRIHPCTSSLPQLYLRPVTALPAPPLAPHCIFLAPINGLF</sequence>
<dbReference type="EMBL" id="KV426042">
    <property type="protein sequence ID" value="KZV90738.1"/>
    <property type="molecule type" value="Genomic_DNA"/>
</dbReference>
<evidence type="ECO:0000313" key="2">
    <source>
        <dbReference type="EMBL" id="KZV90738.1"/>
    </source>
</evidence>
<evidence type="ECO:0000313" key="3">
    <source>
        <dbReference type="Proteomes" id="UP000077266"/>
    </source>
</evidence>
<protein>
    <submittedName>
        <fullName evidence="2">Uncharacterized protein</fullName>
    </submittedName>
</protein>
<dbReference type="InParanoid" id="A0A165GMI1"/>
<dbReference type="AlphaFoldDB" id="A0A165GMI1"/>
<evidence type="ECO:0000256" key="1">
    <source>
        <dbReference type="SAM" id="MobiDB-lite"/>
    </source>
</evidence>
<dbReference type="Proteomes" id="UP000077266">
    <property type="component" value="Unassembled WGS sequence"/>
</dbReference>
<reference evidence="2 3" key="1">
    <citation type="journal article" date="2016" name="Mol. Biol. Evol.">
        <title>Comparative Genomics of Early-Diverging Mushroom-Forming Fungi Provides Insights into the Origins of Lignocellulose Decay Capabilities.</title>
        <authorList>
            <person name="Nagy L.G."/>
            <person name="Riley R."/>
            <person name="Tritt A."/>
            <person name="Adam C."/>
            <person name="Daum C."/>
            <person name="Floudas D."/>
            <person name="Sun H."/>
            <person name="Yadav J.S."/>
            <person name="Pangilinan J."/>
            <person name="Larsson K.H."/>
            <person name="Matsuura K."/>
            <person name="Barry K."/>
            <person name="Labutti K."/>
            <person name="Kuo R."/>
            <person name="Ohm R.A."/>
            <person name="Bhattacharya S.S."/>
            <person name="Shirouzu T."/>
            <person name="Yoshinaga Y."/>
            <person name="Martin F.M."/>
            <person name="Grigoriev I.V."/>
            <person name="Hibbett D.S."/>
        </authorList>
    </citation>
    <scope>NUCLEOTIDE SEQUENCE [LARGE SCALE GENOMIC DNA]</scope>
    <source>
        <strain evidence="2 3">HHB12029</strain>
    </source>
</reference>
<name>A0A165GMI1_EXIGL</name>
<organism evidence="2 3">
    <name type="scientific">Exidia glandulosa HHB12029</name>
    <dbReference type="NCBI Taxonomy" id="1314781"/>
    <lineage>
        <taxon>Eukaryota</taxon>
        <taxon>Fungi</taxon>
        <taxon>Dikarya</taxon>
        <taxon>Basidiomycota</taxon>
        <taxon>Agaricomycotina</taxon>
        <taxon>Agaricomycetes</taxon>
        <taxon>Auriculariales</taxon>
        <taxon>Exidiaceae</taxon>
        <taxon>Exidia</taxon>
    </lineage>
</organism>
<feature type="region of interest" description="Disordered" evidence="1">
    <location>
        <begin position="28"/>
        <end position="102"/>
    </location>
</feature>
<keyword evidence="3" id="KW-1185">Reference proteome</keyword>
<accession>A0A165GMI1</accession>
<feature type="compositionally biased region" description="Low complexity" evidence="1">
    <location>
        <begin position="61"/>
        <end position="88"/>
    </location>
</feature>
<gene>
    <name evidence="2" type="ORF">EXIGLDRAFT_114105</name>
</gene>
<proteinExistence type="predicted"/>
<feature type="compositionally biased region" description="Basic residues" evidence="1">
    <location>
        <begin position="49"/>
        <end position="60"/>
    </location>
</feature>